<feature type="chain" id="PRO_5002099653" description="Tetratricopeptide repeat protein" evidence="2">
    <location>
        <begin position="26"/>
        <end position="631"/>
    </location>
</feature>
<feature type="compositionally biased region" description="Basic and acidic residues" evidence="1">
    <location>
        <begin position="29"/>
        <end position="44"/>
    </location>
</feature>
<dbReference type="SUPFAM" id="SSF48452">
    <property type="entry name" value="TPR-like"/>
    <property type="match status" value="2"/>
</dbReference>
<dbReference type="InterPro" id="IPR011990">
    <property type="entry name" value="TPR-like_helical_dom_sf"/>
</dbReference>
<evidence type="ECO:0000256" key="2">
    <source>
        <dbReference type="SAM" id="SignalP"/>
    </source>
</evidence>
<gene>
    <name evidence="3" type="ORF">NELON_04430</name>
</gene>
<dbReference type="InterPro" id="IPR019734">
    <property type="entry name" value="TPR_rpt"/>
</dbReference>
<evidence type="ECO:0000313" key="4">
    <source>
        <dbReference type="Proteomes" id="UP000031392"/>
    </source>
</evidence>
<dbReference type="Proteomes" id="UP000031392">
    <property type="component" value="Chromosome"/>
</dbReference>
<dbReference type="Pfam" id="PF13432">
    <property type="entry name" value="TPR_16"/>
    <property type="match status" value="1"/>
</dbReference>
<dbReference type="SMART" id="SM00028">
    <property type="entry name" value="TPR"/>
    <property type="match status" value="2"/>
</dbReference>
<evidence type="ECO:0000256" key="1">
    <source>
        <dbReference type="SAM" id="MobiDB-lite"/>
    </source>
</evidence>
<dbReference type="EMBL" id="CP007726">
    <property type="protein sequence ID" value="AJE18211.1"/>
    <property type="molecule type" value="Genomic_DNA"/>
</dbReference>
<evidence type="ECO:0000313" key="3">
    <source>
        <dbReference type="EMBL" id="AJE18211.1"/>
    </source>
</evidence>
<proteinExistence type="predicted"/>
<sequence>MFARKSRLKTIVCALMLLCAPALYAEDKNDAPSKEQVKSEKIEAGRNFSRNQQADEHQRRKNIINRANDTFSLLGAELALHKGDPGLALATYMAMLDRTRDSEVAERAMDMAVNLGAYEYAEAVYQRWIKLEPTPGPALKRISWMRDMVRGEYGDARNGFDAALEGANEEQRSRIFLLVAQIAAQNPAVAQLMDDTVHKRAKSYPELPEAVIADAILSALNDKAADSVQALQKLAQLDSEILPTTHLTLRLIGQRRPEIINRFFAETNTSKLSPVWQELQIEALIYADKKDEAQRFLQKLLEKQPNADLYIQAALLSSSRKAPLEETMDYLTKAYRHGTQEQQSRAAVIATLRNGDNKKFAEAREWANKIQAPDFRFDKTVLMASLNLEEGKWRQAAAEIKRARAMTSRQGRFFDENHLLQIQLLVIGRYDNPQQALQELNLLHDQIARRPNNAENLSAVLYQRALVYVDKLNRPEKAIADLRRYLELNPDNPNGQNALGYTMLTMPNPKVDEAFELIRAAYEQEPEEPAINDSLGWAYFLKGDAETALPYLQYAFKMQGDAEVSAHLGEVLWHLGKKEQAVEMFEKGRKAGGNIRVLQNTMRRLGVPLPESGRPAVKDKKVSKPAAVRKK</sequence>
<dbReference type="RefSeq" id="WP_041961340.1">
    <property type="nucleotide sequence ID" value="NZ_CP007726.1"/>
</dbReference>
<dbReference type="Gene3D" id="1.25.40.10">
    <property type="entry name" value="Tetratricopeptide repeat domain"/>
    <property type="match status" value="2"/>
</dbReference>
<dbReference type="SUPFAM" id="SSF81901">
    <property type="entry name" value="HCP-like"/>
    <property type="match status" value="1"/>
</dbReference>
<reference evidence="4" key="1">
    <citation type="submission" date="2014-05" db="EMBL/GenBank/DDBJ databases">
        <title>Complete Genome sequence of Neisseria elongata subsp. glycolytica.</title>
        <authorList>
            <person name="Veyrier F.J."/>
            <person name="Taha M.-K."/>
        </authorList>
    </citation>
    <scope>NUCLEOTIDE SEQUENCE [LARGE SCALE GENOMIC DNA]</scope>
    <source>
        <strain evidence="4">ATCC 29315</strain>
    </source>
</reference>
<accession>A0A0B5CPQ6</accession>
<name>A0A0B5CPQ6_NEIEG</name>
<evidence type="ECO:0008006" key="5">
    <source>
        <dbReference type="Google" id="ProtNLM"/>
    </source>
</evidence>
<dbReference type="AlphaFoldDB" id="A0A0B5CPQ6"/>
<dbReference type="Pfam" id="PF13181">
    <property type="entry name" value="TPR_8"/>
    <property type="match status" value="1"/>
</dbReference>
<dbReference type="KEGG" id="nel:NELON_04430"/>
<organism evidence="3 4">
    <name type="scientific">Neisseria elongata subsp. glycolytica ATCC 29315</name>
    <dbReference type="NCBI Taxonomy" id="546263"/>
    <lineage>
        <taxon>Bacteria</taxon>
        <taxon>Pseudomonadati</taxon>
        <taxon>Pseudomonadota</taxon>
        <taxon>Betaproteobacteria</taxon>
        <taxon>Neisseriales</taxon>
        <taxon>Neisseriaceae</taxon>
        <taxon>Neisseria</taxon>
    </lineage>
</organism>
<protein>
    <recommendedName>
        <fullName evidence="5">Tetratricopeptide repeat protein</fullName>
    </recommendedName>
</protein>
<reference evidence="3 4" key="2">
    <citation type="journal article" date="2015" name="PLoS Genet.">
        <title>Common Cell Shape Evolution of Two Nasopharyngeal Pathogens.</title>
        <authorList>
            <person name="Veyrier F.J."/>
            <person name="Biais N."/>
            <person name="Morales P."/>
            <person name="Belkacem N."/>
            <person name="Guilhen C."/>
            <person name="Ranjeva S."/>
            <person name="Sismeiro O."/>
            <person name="Pehau-Arnaudet G."/>
            <person name="Rocha E.P."/>
            <person name="Werts C."/>
            <person name="Taha M.K."/>
            <person name="Boneca I.G."/>
        </authorList>
    </citation>
    <scope>NUCLEOTIDE SEQUENCE [LARGE SCALE GENOMIC DNA]</scope>
    <source>
        <strain evidence="3 4">ATCC 29315</strain>
    </source>
</reference>
<feature type="signal peptide" evidence="2">
    <location>
        <begin position="1"/>
        <end position="25"/>
    </location>
</feature>
<dbReference type="PATRIC" id="fig|546263.7.peg.938"/>
<keyword evidence="2" id="KW-0732">Signal</keyword>
<feature type="region of interest" description="Disordered" evidence="1">
    <location>
        <begin position="29"/>
        <end position="59"/>
    </location>
</feature>
<keyword evidence="4" id="KW-1185">Reference proteome</keyword>
<feature type="region of interest" description="Disordered" evidence="1">
    <location>
        <begin position="608"/>
        <end position="631"/>
    </location>
</feature>
<dbReference type="HOGENOM" id="CLU_007251_4_0_4"/>